<sequence length="85" mass="9462">MAPVNLPIHPPRLTQTRRANRRFSPRSCKLATTEETDATGHHPPSRWCEVTPATATRVRATATGLLRRPVAPFFLKLRAGACYVI</sequence>
<protein>
    <submittedName>
        <fullName evidence="2">Uncharacterized protein</fullName>
    </submittedName>
</protein>
<gene>
    <name evidence="2" type="ORF">BAE44_0002970</name>
</gene>
<dbReference type="AlphaFoldDB" id="A0A1E5WF99"/>
<evidence type="ECO:0000313" key="2">
    <source>
        <dbReference type="EMBL" id="OEL36014.1"/>
    </source>
</evidence>
<comment type="caution">
    <text evidence="2">The sequence shown here is derived from an EMBL/GenBank/DDBJ whole genome shotgun (WGS) entry which is preliminary data.</text>
</comment>
<feature type="region of interest" description="Disordered" evidence="1">
    <location>
        <begin position="1"/>
        <end position="48"/>
    </location>
</feature>
<dbReference type="Proteomes" id="UP000095767">
    <property type="component" value="Unassembled WGS sequence"/>
</dbReference>
<evidence type="ECO:0000313" key="3">
    <source>
        <dbReference type="Proteomes" id="UP000095767"/>
    </source>
</evidence>
<proteinExistence type="predicted"/>
<evidence type="ECO:0000256" key="1">
    <source>
        <dbReference type="SAM" id="MobiDB-lite"/>
    </source>
</evidence>
<organism evidence="2 3">
    <name type="scientific">Dichanthelium oligosanthes</name>
    <dbReference type="NCBI Taxonomy" id="888268"/>
    <lineage>
        <taxon>Eukaryota</taxon>
        <taxon>Viridiplantae</taxon>
        <taxon>Streptophyta</taxon>
        <taxon>Embryophyta</taxon>
        <taxon>Tracheophyta</taxon>
        <taxon>Spermatophyta</taxon>
        <taxon>Magnoliopsida</taxon>
        <taxon>Liliopsida</taxon>
        <taxon>Poales</taxon>
        <taxon>Poaceae</taxon>
        <taxon>PACMAD clade</taxon>
        <taxon>Panicoideae</taxon>
        <taxon>Panicodae</taxon>
        <taxon>Paniceae</taxon>
        <taxon>Dichantheliinae</taxon>
        <taxon>Dichanthelium</taxon>
    </lineage>
</organism>
<reference evidence="2 3" key="1">
    <citation type="submission" date="2016-09" db="EMBL/GenBank/DDBJ databases">
        <title>The draft genome of Dichanthelium oligosanthes: A C3 panicoid grass species.</title>
        <authorList>
            <person name="Studer A.J."/>
            <person name="Schnable J.C."/>
            <person name="Brutnell T.P."/>
        </authorList>
    </citation>
    <scope>NUCLEOTIDE SEQUENCE [LARGE SCALE GENOMIC DNA]</scope>
    <source>
        <strain evidence="3">cv. Kellogg 1175</strain>
        <tissue evidence="2">Leaf</tissue>
    </source>
</reference>
<dbReference type="EMBL" id="LWDX02010406">
    <property type="protein sequence ID" value="OEL36014.1"/>
    <property type="molecule type" value="Genomic_DNA"/>
</dbReference>
<accession>A0A1E5WF99</accession>
<keyword evidence="3" id="KW-1185">Reference proteome</keyword>
<name>A0A1E5WF99_9POAL</name>